<dbReference type="AlphaFoldDB" id="A0ABD0K4D6"/>
<evidence type="ECO:0000313" key="2">
    <source>
        <dbReference type="EMBL" id="KAK7481938.1"/>
    </source>
</evidence>
<evidence type="ECO:0000313" key="3">
    <source>
        <dbReference type="Proteomes" id="UP001519460"/>
    </source>
</evidence>
<gene>
    <name evidence="2" type="ORF">BaRGS_00026846</name>
</gene>
<keyword evidence="1" id="KW-0812">Transmembrane</keyword>
<evidence type="ECO:0000256" key="1">
    <source>
        <dbReference type="SAM" id="Phobius"/>
    </source>
</evidence>
<accession>A0ABD0K4D6</accession>
<name>A0ABD0K4D6_9CAEN</name>
<keyword evidence="1" id="KW-1133">Transmembrane helix</keyword>
<feature type="transmembrane region" description="Helical" evidence="1">
    <location>
        <begin position="62"/>
        <end position="83"/>
    </location>
</feature>
<keyword evidence="3" id="KW-1185">Reference proteome</keyword>
<comment type="caution">
    <text evidence="2">The sequence shown here is derived from an EMBL/GenBank/DDBJ whole genome shotgun (WGS) entry which is preliminary data.</text>
</comment>
<reference evidence="2 3" key="1">
    <citation type="journal article" date="2023" name="Sci. Data">
        <title>Genome assembly of the Korean intertidal mud-creeper Batillaria attramentaria.</title>
        <authorList>
            <person name="Patra A.K."/>
            <person name="Ho P.T."/>
            <person name="Jun S."/>
            <person name="Lee S.J."/>
            <person name="Kim Y."/>
            <person name="Won Y.J."/>
        </authorList>
    </citation>
    <scope>NUCLEOTIDE SEQUENCE [LARGE SCALE GENOMIC DNA]</scope>
    <source>
        <strain evidence="2">Wonlab-2016</strain>
    </source>
</reference>
<proteinExistence type="predicted"/>
<feature type="non-terminal residue" evidence="2">
    <location>
        <position position="1"/>
    </location>
</feature>
<keyword evidence="1" id="KW-0472">Membrane</keyword>
<dbReference type="Proteomes" id="UP001519460">
    <property type="component" value="Unassembled WGS sequence"/>
</dbReference>
<dbReference type="EMBL" id="JACVVK020000254">
    <property type="protein sequence ID" value="KAK7481938.1"/>
    <property type="molecule type" value="Genomic_DNA"/>
</dbReference>
<protein>
    <submittedName>
        <fullName evidence="2">Uncharacterized protein</fullName>
    </submittedName>
</protein>
<organism evidence="2 3">
    <name type="scientific">Batillaria attramentaria</name>
    <dbReference type="NCBI Taxonomy" id="370345"/>
    <lineage>
        <taxon>Eukaryota</taxon>
        <taxon>Metazoa</taxon>
        <taxon>Spiralia</taxon>
        <taxon>Lophotrochozoa</taxon>
        <taxon>Mollusca</taxon>
        <taxon>Gastropoda</taxon>
        <taxon>Caenogastropoda</taxon>
        <taxon>Sorbeoconcha</taxon>
        <taxon>Cerithioidea</taxon>
        <taxon>Batillariidae</taxon>
        <taxon>Batillaria</taxon>
    </lineage>
</organism>
<sequence length="212" mass="22899">HEVVCESKSLSISLSRGNACVRDVSVQNFQLPCRVFDAFRNISYSQREESDIRMAAHTGTSLSLSGHLLILCLFFITAAPYSYCLSYGNLVPVKSANVFLGTIITDINSAVDGDPWSCAIVQKDSYGGAGIRVNINVNTIKTVLVYLPQVWGRAHTHIRTKQGCESACINLPGFDVVLASADGDPSAPLSAYGNTSGYSKMPKQLFPISCRA</sequence>